<evidence type="ECO:0000256" key="9">
    <source>
        <dbReference type="ARBA" id="ARBA00093617"/>
    </source>
</evidence>
<dbReference type="InterPro" id="IPR003342">
    <property type="entry name" value="ArnT-like_N"/>
</dbReference>
<evidence type="ECO:0000256" key="10">
    <source>
        <dbReference type="ARBA" id="ARBA00093644"/>
    </source>
</evidence>
<evidence type="ECO:0000256" key="2">
    <source>
        <dbReference type="ARBA" id="ARBA00004922"/>
    </source>
</evidence>
<evidence type="ECO:0000313" key="13">
    <source>
        <dbReference type="EMBL" id="MCJ2180537.1"/>
    </source>
</evidence>
<reference evidence="13" key="1">
    <citation type="submission" date="2022-03" db="EMBL/GenBank/DDBJ databases">
        <title>Identification of a novel bacterium isolated from mangrove sediments.</title>
        <authorList>
            <person name="Pan X."/>
        </authorList>
    </citation>
    <scope>NUCLEOTIDE SEQUENCE</scope>
    <source>
        <strain evidence="13">B2580</strain>
    </source>
</reference>
<keyword evidence="8 11" id="KW-0472">Membrane</keyword>
<comment type="similarity">
    <text evidence="3">Belongs to the glycosyltransferase 39 family.</text>
</comment>
<proteinExistence type="inferred from homology"/>
<keyword evidence="5" id="KW-0808">Transferase</keyword>
<feature type="transmembrane region" description="Helical" evidence="11">
    <location>
        <begin position="334"/>
        <end position="352"/>
    </location>
</feature>
<comment type="pathway">
    <text evidence="2">Protein modification; protein glycosylation.</text>
</comment>
<evidence type="ECO:0000256" key="6">
    <source>
        <dbReference type="ARBA" id="ARBA00022692"/>
    </source>
</evidence>
<keyword evidence="7 11" id="KW-1133">Transmembrane helix</keyword>
<feature type="transmembrane region" description="Helical" evidence="11">
    <location>
        <begin position="150"/>
        <end position="167"/>
    </location>
</feature>
<comment type="subcellular location">
    <subcellularLocation>
        <location evidence="1">Endomembrane system</location>
        <topology evidence="1">Multi-pass membrane protein</topology>
    </subcellularLocation>
</comment>
<dbReference type="EMBL" id="JALHLE010000036">
    <property type="protein sequence ID" value="MCJ2180537.1"/>
    <property type="molecule type" value="Genomic_DNA"/>
</dbReference>
<evidence type="ECO:0000256" key="5">
    <source>
        <dbReference type="ARBA" id="ARBA00022679"/>
    </source>
</evidence>
<dbReference type="Pfam" id="PF02366">
    <property type="entry name" value="PMT"/>
    <property type="match status" value="1"/>
</dbReference>
<keyword evidence="6 11" id="KW-0812">Transmembrane</keyword>
<sequence length="458" mass="49274">MRRLAFWTVAALAGFLLGWRIDAVNGPIWDESYYVTAEARVHQGQLQFASHPPLGILLMAGGDAASGLNRDVNWRKIAAAKSIRGQDMPPGFDWRGPRLAPVIFGALSAGLFFLLMADLTGSTGAGLLMTPLFVCDPALLAQFRAGQLDAFQLAFVLASLICAVKALRRDGVQARAWAAGFGAALMLAAMVRANALVLAPLGLLLTVPCLRRRYWGGAIACVGAGAGAAILAASWVLAVMLMVSPLPPDVSTEAGRIDAAYVKHDYARENLFAAITSYGLDYAAFMRADLDGMARTDTNASHPVQWLLGGGAITYRWDASDRHVSAVALVPNRVAWLVSLAGVLWALAVSVVRRGRNLRDDPAAGLLLGGWLLSMAALVWLDGQRVMYLYHYFIPLVLGYGLAARAWRGMSCSDRMTWPILAALTGYAMFALPLALHQPVSREHCRLLLGDCGQTRQD</sequence>
<evidence type="ECO:0000256" key="8">
    <source>
        <dbReference type="ARBA" id="ARBA00023136"/>
    </source>
</evidence>
<dbReference type="RefSeq" id="WP_243995960.1">
    <property type="nucleotide sequence ID" value="NZ_JALHLE010000036.1"/>
</dbReference>
<feature type="transmembrane region" description="Helical" evidence="11">
    <location>
        <begin position="364"/>
        <end position="381"/>
    </location>
</feature>
<dbReference type="Proteomes" id="UP001162880">
    <property type="component" value="Unassembled WGS sequence"/>
</dbReference>
<evidence type="ECO:0000256" key="11">
    <source>
        <dbReference type="SAM" id="Phobius"/>
    </source>
</evidence>
<accession>A0ABT0B635</accession>
<evidence type="ECO:0000256" key="1">
    <source>
        <dbReference type="ARBA" id="ARBA00004127"/>
    </source>
</evidence>
<dbReference type="PANTHER" id="PTHR10050">
    <property type="entry name" value="DOLICHYL-PHOSPHATE-MANNOSE--PROTEIN MANNOSYLTRANSFERASE"/>
    <property type="match status" value="1"/>
</dbReference>
<name>A0ABT0B635_9SPHN</name>
<protein>
    <recommendedName>
        <fullName evidence="9">Polyprenol-phosphate-mannose--protein mannosyltransferase</fullName>
    </recommendedName>
    <alternativeName>
        <fullName evidence="10">Protein O-mannosyltransferase</fullName>
    </alternativeName>
</protein>
<feature type="transmembrane region" description="Helical" evidence="11">
    <location>
        <begin position="387"/>
        <end position="404"/>
    </location>
</feature>
<organism evidence="13 14">
    <name type="scientific">Novosphingobium album</name>
    <name type="common">ex Hu et al. 2023</name>
    <dbReference type="NCBI Taxonomy" id="2930093"/>
    <lineage>
        <taxon>Bacteria</taxon>
        <taxon>Pseudomonadati</taxon>
        <taxon>Pseudomonadota</taxon>
        <taxon>Alphaproteobacteria</taxon>
        <taxon>Sphingomonadales</taxon>
        <taxon>Sphingomonadaceae</taxon>
        <taxon>Novosphingobium</taxon>
    </lineage>
</organism>
<evidence type="ECO:0000259" key="12">
    <source>
        <dbReference type="Pfam" id="PF02366"/>
    </source>
</evidence>
<evidence type="ECO:0000256" key="7">
    <source>
        <dbReference type="ARBA" id="ARBA00022989"/>
    </source>
</evidence>
<feature type="transmembrane region" description="Helical" evidence="11">
    <location>
        <begin position="179"/>
        <end position="205"/>
    </location>
</feature>
<evidence type="ECO:0000256" key="3">
    <source>
        <dbReference type="ARBA" id="ARBA00007222"/>
    </source>
</evidence>
<feature type="transmembrane region" description="Helical" evidence="11">
    <location>
        <begin position="217"/>
        <end position="243"/>
    </location>
</feature>
<feature type="transmembrane region" description="Helical" evidence="11">
    <location>
        <begin position="416"/>
        <end position="436"/>
    </location>
</feature>
<dbReference type="InterPro" id="IPR027005">
    <property type="entry name" value="PMT-like"/>
</dbReference>
<gene>
    <name evidence="13" type="ORF">MTR64_18350</name>
</gene>
<comment type="caution">
    <text evidence="13">The sequence shown here is derived from an EMBL/GenBank/DDBJ whole genome shotgun (WGS) entry which is preliminary data.</text>
</comment>
<evidence type="ECO:0000256" key="4">
    <source>
        <dbReference type="ARBA" id="ARBA00022676"/>
    </source>
</evidence>
<feature type="domain" description="ArnT-like N-terminal" evidence="12">
    <location>
        <begin position="10"/>
        <end position="211"/>
    </location>
</feature>
<feature type="transmembrane region" description="Helical" evidence="11">
    <location>
        <begin position="99"/>
        <end position="119"/>
    </location>
</feature>
<keyword evidence="4" id="KW-0328">Glycosyltransferase</keyword>
<evidence type="ECO:0000313" key="14">
    <source>
        <dbReference type="Proteomes" id="UP001162880"/>
    </source>
</evidence>
<keyword evidence="14" id="KW-1185">Reference proteome</keyword>